<dbReference type="AlphaFoldDB" id="X1LR50"/>
<dbReference type="EMBL" id="BARV01004867">
    <property type="protein sequence ID" value="GAI08291.1"/>
    <property type="molecule type" value="Genomic_DNA"/>
</dbReference>
<accession>X1LR50</accession>
<organism evidence="1">
    <name type="scientific">marine sediment metagenome</name>
    <dbReference type="NCBI Taxonomy" id="412755"/>
    <lineage>
        <taxon>unclassified sequences</taxon>
        <taxon>metagenomes</taxon>
        <taxon>ecological metagenomes</taxon>
    </lineage>
</organism>
<sequence>MPPKYPTTPIIMAILDEHGTHAKKDAVQTFSFPEGRILVALMAGTVQPKPNDRGMNDFPERLNFFKNLSKLTINLERN</sequence>
<protein>
    <submittedName>
        <fullName evidence="1">Uncharacterized protein</fullName>
    </submittedName>
</protein>
<gene>
    <name evidence="1" type="ORF">S06H3_10493</name>
</gene>
<reference evidence="1" key="1">
    <citation type="journal article" date="2014" name="Front. Microbiol.">
        <title>High frequency of phylogenetically diverse reductive dehalogenase-homologous genes in deep subseafloor sedimentary metagenomes.</title>
        <authorList>
            <person name="Kawai M."/>
            <person name="Futagami T."/>
            <person name="Toyoda A."/>
            <person name="Takaki Y."/>
            <person name="Nishi S."/>
            <person name="Hori S."/>
            <person name="Arai W."/>
            <person name="Tsubouchi T."/>
            <person name="Morono Y."/>
            <person name="Uchiyama I."/>
            <person name="Ito T."/>
            <person name="Fujiyama A."/>
            <person name="Inagaki F."/>
            <person name="Takami H."/>
        </authorList>
    </citation>
    <scope>NUCLEOTIDE SEQUENCE</scope>
    <source>
        <strain evidence="1">Expedition CK06-06</strain>
    </source>
</reference>
<evidence type="ECO:0000313" key="1">
    <source>
        <dbReference type="EMBL" id="GAI08291.1"/>
    </source>
</evidence>
<proteinExistence type="predicted"/>
<name>X1LR50_9ZZZZ</name>
<comment type="caution">
    <text evidence="1">The sequence shown here is derived from an EMBL/GenBank/DDBJ whole genome shotgun (WGS) entry which is preliminary data.</text>
</comment>